<evidence type="ECO:0000313" key="2">
    <source>
        <dbReference type="Proteomes" id="UP000481861"/>
    </source>
</evidence>
<dbReference type="Proteomes" id="UP000481861">
    <property type="component" value="Unassembled WGS sequence"/>
</dbReference>
<protein>
    <recommendedName>
        <fullName evidence="3">F-box domain-containing protein</fullName>
    </recommendedName>
</protein>
<dbReference type="PANTHER" id="PTHR42057:SF2">
    <property type="entry name" value="F-BOX DOMAIN PROTEIN (AFU_ORTHOLOGUE AFUA_4G00200)-RELATED"/>
    <property type="match status" value="1"/>
</dbReference>
<comment type="caution">
    <text evidence="1">The sequence shown here is derived from an EMBL/GenBank/DDBJ whole genome shotgun (WGS) entry which is preliminary data.</text>
</comment>
<gene>
    <name evidence="1" type="ORF">BDV95DRAFT_563582</name>
</gene>
<sequence>MSPFTSMPVELQCQCIQSLDVPSLKAFRLVSRSSARIGFDELFRTVVLGFSDESVARFAQVLGDERTKPLVKNIVVEIGAAEQEMNEDYEINEDWEIRETTWALAIPTIAEFPSVRHVDLVFDDQVEFEDGEFNDWYEDEAVLQPTEYREHYMKLMYWALEKAGCVDSLAIKCLQDELCECKNDSADNGQATSVCKMDCWCLNASFLAARSPLKRLALHVATGHHEHLPQNDIKCPALHACFNSGLLNLWLKPLQPQLIHLTLYADAYWGVWPYIELRGIYFPNLKSLALGNFTIAHDWQIDWLASHGATLEELILDNCPIARELYLYQDSAAANWPDLQPTEDDRYEKMYETRWHHVFPLFQEKLRKLRHFGIGSGSWPDHMFDRRYELPAKIAHNRYASFNQGYQRRSPWSDDEDGRELVAEDKAALEALLLAIGYTKKRIEWMADAEWDAEEGWI</sequence>
<organism evidence="1 2">
    <name type="scientific">Massariosphaeria phaeospora</name>
    <dbReference type="NCBI Taxonomy" id="100035"/>
    <lineage>
        <taxon>Eukaryota</taxon>
        <taxon>Fungi</taxon>
        <taxon>Dikarya</taxon>
        <taxon>Ascomycota</taxon>
        <taxon>Pezizomycotina</taxon>
        <taxon>Dothideomycetes</taxon>
        <taxon>Pleosporomycetidae</taxon>
        <taxon>Pleosporales</taxon>
        <taxon>Pleosporales incertae sedis</taxon>
        <taxon>Massariosphaeria</taxon>
    </lineage>
</organism>
<proteinExistence type="predicted"/>
<evidence type="ECO:0000313" key="1">
    <source>
        <dbReference type="EMBL" id="KAF2874779.1"/>
    </source>
</evidence>
<accession>A0A7C8MD80</accession>
<reference evidence="1 2" key="1">
    <citation type="submission" date="2020-01" db="EMBL/GenBank/DDBJ databases">
        <authorList>
            <consortium name="DOE Joint Genome Institute"/>
            <person name="Haridas S."/>
            <person name="Albert R."/>
            <person name="Binder M."/>
            <person name="Bloem J."/>
            <person name="Labutti K."/>
            <person name="Salamov A."/>
            <person name="Andreopoulos B."/>
            <person name="Baker S.E."/>
            <person name="Barry K."/>
            <person name="Bills G."/>
            <person name="Bluhm B.H."/>
            <person name="Cannon C."/>
            <person name="Castanera R."/>
            <person name="Culley D.E."/>
            <person name="Daum C."/>
            <person name="Ezra D."/>
            <person name="Gonzalez J.B."/>
            <person name="Henrissat B."/>
            <person name="Kuo A."/>
            <person name="Liang C."/>
            <person name="Lipzen A."/>
            <person name="Lutzoni F."/>
            <person name="Magnuson J."/>
            <person name="Mondo S."/>
            <person name="Nolan M."/>
            <person name="Ohm R."/>
            <person name="Pangilinan J."/>
            <person name="Park H.-J.H."/>
            <person name="Ramirez L."/>
            <person name="Alfaro M."/>
            <person name="Sun H."/>
            <person name="Tritt A."/>
            <person name="Yoshinaga Y."/>
            <person name="Zwiers L.-H.L."/>
            <person name="Turgeon B.G."/>
            <person name="Goodwin S.B."/>
            <person name="Spatafora J.W."/>
            <person name="Crous P.W."/>
            <person name="Grigoriev I.V."/>
        </authorList>
    </citation>
    <scope>NUCLEOTIDE SEQUENCE [LARGE SCALE GENOMIC DNA]</scope>
    <source>
        <strain evidence="1 2">CBS 611.86</strain>
    </source>
</reference>
<dbReference type="OrthoDB" id="3140657at2759"/>
<dbReference type="EMBL" id="JAADJZ010000005">
    <property type="protein sequence ID" value="KAF2874779.1"/>
    <property type="molecule type" value="Genomic_DNA"/>
</dbReference>
<keyword evidence="2" id="KW-1185">Reference proteome</keyword>
<name>A0A7C8MD80_9PLEO</name>
<dbReference type="AlphaFoldDB" id="A0A7C8MD80"/>
<evidence type="ECO:0008006" key="3">
    <source>
        <dbReference type="Google" id="ProtNLM"/>
    </source>
</evidence>
<dbReference type="PANTHER" id="PTHR42057">
    <property type="entry name" value="F-BOX DOMAIN PROTEIN (AFU_ORTHOLOGUE AFUA_4G00200)"/>
    <property type="match status" value="1"/>
</dbReference>